<dbReference type="InterPro" id="IPR008969">
    <property type="entry name" value="CarboxyPept-like_regulatory"/>
</dbReference>
<dbReference type="EMBL" id="PSKQ01000018">
    <property type="protein sequence ID" value="MBE8721020.1"/>
    <property type="molecule type" value="Genomic_DNA"/>
</dbReference>
<dbReference type="InterPro" id="IPR012910">
    <property type="entry name" value="Plug_dom"/>
</dbReference>
<name>A0ABR9T6P7_9SPHI</name>
<dbReference type="InterPro" id="IPR000531">
    <property type="entry name" value="Beta-barrel_TonB"/>
</dbReference>
<dbReference type="PANTHER" id="PTHR30069">
    <property type="entry name" value="TONB-DEPENDENT OUTER MEMBRANE RECEPTOR"/>
    <property type="match status" value="1"/>
</dbReference>
<evidence type="ECO:0000313" key="15">
    <source>
        <dbReference type="EMBL" id="MBE8721020.1"/>
    </source>
</evidence>
<keyword evidence="5 12" id="KW-0732">Signal</keyword>
<dbReference type="Gene3D" id="2.60.40.1120">
    <property type="entry name" value="Carboxypeptidase-like, regulatory domain"/>
    <property type="match status" value="1"/>
</dbReference>
<evidence type="ECO:0000256" key="6">
    <source>
        <dbReference type="ARBA" id="ARBA00023077"/>
    </source>
</evidence>
<protein>
    <submittedName>
        <fullName evidence="15">TonB-dependent receptor</fullName>
    </submittedName>
</protein>
<dbReference type="PROSITE" id="PS52016">
    <property type="entry name" value="TONB_DEPENDENT_REC_3"/>
    <property type="match status" value="1"/>
</dbReference>
<dbReference type="Pfam" id="PF07715">
    <property type="entry name" value="Plug"/>
    <property type="match status" value="1"/>
</dbReference>
<evidence type="ECO:0000256" key="9">
    <source>
        <dbReference type="ARBA" id="ARBA00023237"/>
    </source>
</evidence>
<evidence type="ECO:0000259" key="14">
    <source>
        <dbReference type="Pfam" id="PF07715"/>
    </source>
</evidence>
<keyword evidence="7 10" id="KW-0472">Membrane</keyword>
<keyword evidence="6 11" id="KW-0798">TonB box</keyword>
<dbReference type="InterPro" id="IPR039426">
    <property type="entry name" value="TonB-dep_rcpt-like"/>
</dbReference>
<dbReference type="Gene3D" id="2.170.130.10">
    <property type="entry name" value="TonB-dependent receptor, plug domain"/>
    <property type="match status" value="1"/>
</dbReference>
<evidence type="ECO:0000256" key="12">
    <source>
        <dbReference type="SAM" id="SignalP"/>
    </source>
</evidence>
<evidence type="ECO:0000259" key="13">
    <source>
        <dbReference type="Pfam" id="PF00593"/>
    </source>
</evidence>
<evidence type="ECO:0000256" key="8">
    <source>
        <dbReference type="ARBA" id="ARBA00023170"/>
    </source>
</evidence>
<dbReference type="InterPro" id="IPR036942">
    <property type="entry name" value="Beta-barrel_TonB_sf"/>
</dbReference>
<comment type="caution">
    <text evidence="15">The sequence shown here is derived from an EMBL/GenBank/DDBJ whole genome shotgun (WGS) entry which is preliminary data.</text>
</comment>
<feature type="chain" id="PRO_5045559460" evidence="12">
    <location>
        <begin position="24"/>
        <end position="890"/>
    </location>
</feature>
<keyword evidence="3 10" id="KW-1134">Transmembrane beta strand</keyword>
<keyword evidence="16" id="KW-1185">Reference proteome</keyword>
<feature type="domain" description="TonB-dependent receptor-like beta-barrel" evidence="13">
    <location>
        <begin position="332"/>
        <end position="860"/>
    </location>
</feature>
<evidence type="ECO:0000256" key="4">
    <source>
        <dbReference type="ARBA" id="ARBA00022692"/>
    </source>
</evidence>
<reference evidence="15 16" key="1">
    <citation type="submission" date="2018-02" db="EMBL/GenBank/DDBJ databases">
        <title>Sphingobacterium KA21.</title>
        <authorList>
            <person name="Vasarhelyi B.M."/>
            <person name="Deshmukh S."/>
            <person name="Balint B."/>
            <person name="Kukolya J."/>
        </authorList>
    </citation>
    <scope>NUCLEOTIDE SEQUENCE [LARGE SCALE GENOMIC DNA]</scope>
    <source>
        <strain evidence="15 16">Ka21</strain>
    </source>
</reference>
<keyword evidence="4 10" id="KW-0812">Transmembrane</keyword>
<evidence type="ECO:0000256" key="11">
    <source>
        <dbReference type="RuleBase" id="RU003357"/>
    </source>
</evidence>
<proteinExistence type="inferred from homology"/>
<feature type="signal peptide" evidence="12">
    <location>
        <begin position="1"/>
        <end position="23"/>
    </location>
</feature>
<dbReference type="Pfam" id="PF00593">
    <property type="entry name" value="TonB_dep_Rec_b-barrel"/>
    <property type="match status" value="1"/>
</dbReference>
<organism evidence="15 16">
    <name type="scientific">Sphingobacterium pedocola</name>
    <dbReference type="NCBI Taxonomy" id="2082722"/>
    <lineage>
        <taxon>Bacteria</taxon>
        <taxon>Pseudomonadati</taxon>
        <taxon>Bacteroidota</taxon>
        <taxon>Sphingobacteriia</taxon>
        <taxon>Sphingobacteriales</taxon>
        <taxon>Sphingobacteriaceae</taxon>
        <taxon>Sphingobacterium</taxon>
    </lineage>
</organism>
<evidence type="ECO:0000256" key="7">
    <source>
        <dbReference type="ARBA" id="ARBA00023136"/>
    </source>
</evidence>
<dbReference type="SUPFAM" id="SSF56935">
    <property type="entry name" value="Porins"/>
    <property type="match status" value="1"/>
</dbReference>
<dbReference type="RefSeq" id="WP_196940824.1">
    <property type="nucleotide sequence ID" value="NZ_MU158691.1"/>
</dbReference>
<keyword evidence="8 15" id="KW-0675">Receptor</keyword>
<gene>
    <name evidence="15" type="ORF">C4F40_09825</name>
</gene>
<keyword evidence="2 10" id="KW-0813">Transport</keyword>
<evidence type="ECO:0000256" key="5">
    <source>
        <dbReference type="ARBA" id="ARBA00022729"/>
    </source>
</evidence>
<dbReference type="Gene3D" id="2.40.170.20">
    <property type="entry name" value="TonB-dependent receptor, beta-barrel domain"/>
    <property type="match status" value="1"/>
</dbReference>
<comment type="subcellular location">
    <subcellularLocation>
        <location evidence="1 10">Cell outer membrane</location>
        <topology evidence="1 10">Multi-pass membrane protein</topology>
    </subcellularLocation>
</comment>
<feature type="domain" description="TonB-dependent receptor plug" evidence="14">
    <location>
        <begin position="122"/>
        <end position="231"/>
    </location>
</feature>
<evidence type="ECO:0000256" key="10">
    <source>
        <dbReference type="PROSITE-ProRule" id="PRU01360"/>
    </source>
</evidence>
<evidence type="ECO:0000256" key="1">
    <source>
        <dbReference type="ARBA" id="ARBA00004571"/>
    </source>
</evidence>
<sequence>MKKIFTQLAAIFVLMLICNVSLAQRLLKGTVTDGNSPIAGASVSIKGGTAGTSTDARGNFTLSVGEASGVVLVKYIGYLTAQIRFTDATTDIGNIVLTSSGSENLEEVIVVGRGIIDIAEDRQTPIAVSTIKLLEIQEKSAGNVEFPEIMKHTPSVYIADQASGFGDAKMFVRGFDQSNTAFLLNGQPINGMEDGNMYWSNWSAMADVANVIQVQRGLGSSKLAISSVGGTVNIITKATELNKGGYARMMTGNDGYAKATIGYNTGMIGKWGVSFMLDGWRADRKFARGTAGAGQNYFVSVGFKPNENHNFNFMIFGAPQWHDQNFSKPLMTRYNETDNQPTSINTPGWDITGIKGNSNYGRYDGEGFSARTNFYHKPVSNLNWDWTINEKSSLSTVLYASVGRGGGTGPLGRGLFHTGYEPYGGGYLSDGSANWAAVAQNNAILADGVSGTSSTGAVLRASVNNHFWYGLVTNYNFDTKKYWTFNVGADIRMYQGDHFQQLVNLIGAKGVLARPASDADGHLVSKTFSTNPWSSLFNNAKEGERVGYDNAEKINYQGVFGQAEFSKDGFTAFIQGSLSNQGYQKINRWNYEAGLTKSEFDNKFGYNIKGGTSYTFDGAHTLFANVGKYSRQPYLDNVFISNTVDFADPSVDNEEIFGLEAGYKFTNSFLRANLNAYYTSWDNRFTDYFSQDYAVGNTEYDDVTFLFTGIGQLHKGIELDFDAKLLPTLNLRGFASIGDWKYDGSSPYRVRDADSFDIIFEDANGQDLTGVRVGNAAQTTAGLGAKYFILPNFSIDADFNYYARLYANVDIEDVIESSLAGSVYQPEELDGFKTVDGGLSYSFKLRDGQSIKFRGNVKNIFNEKYFARADANGYVYGLGTTWNAGLTYSF</sequence>
<evidence type="ECO:0000256" key="2">
    <source>
        <dbReference type="ARBA" id="ARBA00022448"/>
    </source>
</evidence>
<comment type="similarity">
    <text evidence="10 11">Belongs to the TonB-dependent receptor family.</text>
</comment>
<keyword evidence="9 10" id="KW-0998">Cell outer membrane</keyword>
<dbReference type="PANTHER" id="PTHR30069:SF29">
    <property type="entry name" value="HEMOGLOBIN AND HEMOGLOBIN-HAPTOGLOBIN-BINDING PROTEIN 1-RELATED"/>
    <property type="match status" value="1"/>
</dbReference>
<dbReference type="InterPro" id="IPR037066">
    <property type="entry name" value="Plug_dom_sf"/>
</dbReference>
<accession>A0ABR9T6P7</accession>
<dbReference type="Proteomes" id="UP000618319">
    <property type="component" value="Unassembled WGS sequence"/>
</dbReference>
<evidence type="ECO:0000313" key="16">
    <source>
        <dbReference type="Proteomes" id="UP000618319"/>
    </source>
</evidence>
<dbReference type="Pfam" id="PF13715">
    <property type="entry name" value="CarbopepD_reg_2"/>
    <property type="match status" value="1"/>
</dbReference>
<evidence type="ECO:0000256" key="3">
    <source>
        <dbReference type="ARBA" id="ARBA00022452"/>
    </source>
</evidence>
<dbReference type="SUPFAM" id="SSF49464">
    <property type="entry name" value="Carboxypeptidase regulatory domain-like"/>
    <property type="match status" value="1"/>
</dbReference>